<dbReference type="AlphaFoldDB" id="A0A6L9L6N7"/>
<name>A0A6L9L6N7_9BACT</name>
<evidence type="ECO:0000313" key="3">
    <source>
        <dbReference type="Proteomes" id="UP000474175"/>
    </source>
</evidence>
<dbReference type="GO" id="GO:0005829">
    <property type="term" value="C:cytosol"/>
    <property type="evidence" value="ECO:0007669"/>
    <property type="project" value="TreeGrafter"/>
</dbReference>
<reference evidence="2 3" key="1">
    <citation type="submission" date="2020-02" db="EMBL/GenBank/DDBJ databases">
        <title>Draft genome sequence of two Spirosoma agri KCTC 52727 and Spirosoma terrae KCTC 52035.</title>
        <authorList>
            <person name="Rojas J."/>
            <person name="Ambika Manirajan B."/>
            <person name="Suarez C."/>
            <person name="Ratering S."/>
            <person name="Schnell S."/>
        </authorList>
    </citation>
    <scope>NUCLEOTIDE SEQUENCE [LARGE SCALE GENOMIC DNA]</scope>
    <source>
        <strain evidence="2 3">KCTC 52035</strain>
    </source>
</reference>
<feature type="domain" description="NADPH-dependent FMN reductase-like" evidence="1">
    <location>
        <begin position="11"/>
        <end position="145"/>
    </location>
</feature>
<evidence type="ECO:0000313" key="2">
    <source>
        <dbReference type="EMBL" id="NDU94463.1"/>
    </source>
</evidence>
<dbReference type="PANTHER" id="PTHR30543">
    <property type="entry name" value="CHROMATE REDUCTASE"/>
    <property type="match status" value="1"/>
</dbReference>
<organism evidence="2 3">
    <name type="scientific">Spirosoma terrae</name>
    <dbReference type="NCBI Taxonomy" id="1968276"/>
    <lineage>
        <taxon>Bacteria</taxon>
        <taxon>Pseudomonadati</taxon>
        <taxon>Bacteroidota</taxon>
        <taxon>Cytophagia</taxon>
        <taxon>Cytophagales</taxon>
        <taxon>Cytophagaceae</taxon>
        <taxon>Spirosoma</taxon>
    </lineage>
</organism>
<gene>
    <name evidence="2" type="ORF">GK108_06220</name>
</gene>
<dbReference type="GO" id="GO:0016491">
    <property type="term" value="F:oxidoreductase activity"/>
    <property type="evidence" value="ECO:0007669"/>
    <property type="project" value="InterPro"/>
</dbReference>
<dbReference type="RefSeq" id="WP_163944494.1">
    <property type="nucleotide sequence ID" value="NZ_JAAFZH010000002.1"/>
</dbReference>
<accession>A0A6L9L6N7</accession>
<dbReference type="InterPro" id="IPR005025">
    <property type="entry name" value="FMN_Rdtase-like_dom"/>
</dbReference>
<dbReference type="EMBL" id="JAAFZH010000002">
    <property type="protein sequence ID" value="NDU94463.1"/>
    <property type="molecule type" value="Genomic_DNA"/>
</dbReference>
<dbReference type="PANTHER" id="PTHR30543:SF21">
    <property type="entry name" value="NAD(P)H-DEPENDENT FMN REDUCTASE LOT6"/>
    <property type="match status" value="1"/>
</dbReference>
<dbReference type="InterPro" id="IPR050712">
    <property type="entry name" value="NAD(P)H-dep_reductase"/>
</dbReference>
<keyword evidence="3" id="KW-1185">Reference proteome</keyword>
<protein>
    <submittedName>
        <fullName evidence="2">NAD(P)H-dependent oxidoreductase</fullName>
    </submittedName>
</protein>
<dbReference type="SUPFAM" id="SSF52218">
    <property type="entry name" value="Flavoproteins"/>
    <property type="match status" value="1"/>
</dbReference>
<proteinExistence type="predicted"/>
<evidence type="ECO:0000259" key="1">
    <source>
        <dbReference type="Pfam" id="PF03358"/>
    </source>
</evidence>
<dbReference type="Gene3D" id="3.40.50.360">
    <property type="match status" value="1"/>
</dbReference>
<dbReference type="InterPro" id="IPR029039">
    <property type="entry name" value="Flavoprotein-like_sf"/>
</dbReference>
<dbReference type="Proteomes" id="UP000474175">
    <property type="component" value="Unassembled WGS sequence"/>
</dbReference>
<dbReference type="GO" id="GO:0010181">
    <property type="term" value="F:FMN binding"/>
    <property type="evidence" value="ECO:0007669"/>
    <property type="project" value="TreeGrafter"/>
</dbReference>
<dbReference type="Pfam" id="PF03358">
    <property type="entry name" value="FMN_red"/>
    <property type="match status" value="1"/>
</dbReference>
<comment type="caution">
    <text evidence="2">The sequence shown here is derived from an EMBL/GenBank/DDBJ whole genome shotgun (WGS) entry which is preliminary data.</text>
</comment>
<sequence length="183" mass="19295">MSISSPKKLVNILAISGSLRQTSTNTRVLRVISQLAPIGVSVNLYEKLGSIPPFNPDFDGEQVDVSVDDFRAEIKAADAVLICSPEYAHGVSGVMKNALDWLVSSAELMNKPIGLINASPRSLFAHKAMIETLTVMMAIVIPEASPTIAIPGRSLDEAGILADEVLVSQLKSVLDALAGAVAS</sequence>